<dbReference type="PANTHER" id="PTHR33294">
    <property type="entry name" value="AWPM-19-LIKE FAMILY PROTEIN"/>
    <property type="match status" value="1"/>
</dbReference>
<dbReference type="Proteomes" id="UP000288805">
    <property type="component" value="Unassembled WGS sequence"/>
</dbReference>
<name>A0A438KKJ5_VITVI</name>
<dbReference type="PANTHER" id="PTHR33294:SF3">
    <property type="entry name" value="AWPM-19-LIKE FAMILY PROTEIN"/>
    <property type="match status" value="1"/>
</dbReference>
<dbReference type="EMBL" id="QGNW01000004">
    <property type="protein sequence ID" value="RVX21725.1"/>
    <property type="molecule type" value="Genomic_DNA"/>
</dbReference>
<comment type="caution">
    <text evidence="2">The sequence shown here is derived from an EMBL/GenBank/DDBJ whole genome shotgun (WGS) entry which is preliminary data.</text>
</comment>
<keyword evidence="1" id="KW-1133">Transmembrane helix</keyword>
<feature type="transmembrane region" description="Helical" evidence="1">
    <location>
        <begin position="67"/>
        <end position="90"/>
    </location>
</feature>
<proteinExistence type="predicted"/>
<dbReference type="AlphaFoldDB" id="A0A438KKJ5"/>
<feature type="transmembrane region" description="Helical" evidence="1">
    <location>
        <begin position="97"/>
        <end position="116"/>
    </location>
</feature>
<gene>
    <name evidence="2" type="ORF">CK203_001393</name>
</gene>
<feature type="transmembrane region" description="Helical" evidence="1">
    <location>
        <begin position="12"/>
        <end position="32"/>
    </location>
</feature>
<evidence type="ECO:0000256" key="1">
    <source>
        <dbReference type="SAM" id="Phobius"/>
    </source>
</evidence>
<keyword evidence="1" id="KW-0812">Transmembrane</keyword>
<reference evidence="2 3" key="1">
    <citation type="journal article" date="2018" name="PLoS Genet.">
        <title>Population sequencing reveals clonal diversity and ancestral inbreeding in the grapevine cultivar Chardonnay.</title>
        <authorList>
            <person name="Roach M.J."/>
            <person name="Johnson D.L."/>
            <person name="Bohlmann J."/>
            <person name="van Vuuren H.J."/>
            <person name="Jones S.J."/>
            <person name="Pretorius I.S."/>
            <person name="Schmidt S.A."/>
            <person name="Borneman A.R."/>
        </authorList>
    </citation>
    <scope>NUCLEOTIDE SEQUENCE [LARGE SCALE GENOMIC DNA]</scope>
    <source>
        <strain evidence="3">cv. Chardonnay</strain>
        <tissue evidence="2">Leaf</tissue>
    </source>
</reference>
<protein>
    <submittedName>
        <fullName evidence="2">Uncharacterized protein</fullName>
    </submittedName>
</protein>
<dbReference type="Pfam" id="PF05512">
    <property type="entry name" value="AWPM-19"/>
    <property type="match status" value="2"/>
</dbReference>
<accession>A0A438KKJ5</accession>
<evidence type="ECO:0000313" key="2">
    <source>
        <dbReference type="EMBL" id="RVX21725.1"/>
    </source>
</evidence>
<dbReference type="InterPro" id="IPR008390">
    <property type="entry name" value="AWPM-19"/>
</dbReference>
<keyword evidence="1" id="KW-0472">Membrane</keyword>
<evidence type="ECO:0000313" key="3">
    <source>
        <dbReference type="Proteomes" id="UP000288805"/>
    </source>
</evidence>
<organism evidence="2 3">
    <name type="scientific">Vitis vinifera</name>
    <name type="common">Grape</name>
    <dbReference type="NCBI Taxonomy" id="29760"/>
    <lineage>
        <taxon>Eukaryota</taxon>
        <taxon>Viridiplantae</taxon>
        <taxon>Streptophyta</taxon>
        <taxon>Embryophyta</taxon>
        <taxon>Tracheophyta</taxon>
        <taxon>Spermatophyta</taxon>
        <taxon>Magnoliopsida</taxon>
        <taxon>eudicotyledons</taxon>
        <taxon>Gunneridae</taxon>
        <taxon>Pentapetalae</taxon>
        <taxon>rosids</taxon>
        <taxon>Vitales</taxon>
        <taxon>Vitaceae</taxon>
        <taxon>Viteae</taxon>
        <taxon>Vitis</taxon>
    </lineage>
</organism>
<sequence length="199" mass="21444">MATGPSKSAAIGFLILNFLLYGIITIIASWAVNHGIERSREAASVLSIPARIFPIYFPVGNMASGFFIIYSLIAGVVGMVSSIISIINVIQWNPSNLHAAAASSLITWLLTLLAMGNKQIALSLHLQFPPLVSAMNPCIIIHSLCRLACKEINIGWADSTLRALEALTIIVSATQLLCMGMIQAGVENVEQLLRLRMRG</sequence>